<dbReference type="EMBL" id="ML119052">
    <property type="protein sequence ID" value="ROT40353.1"/>
    <property type="molecule type" value="Genomic_DNA"/>
</dbReference>
<evidence type="ECO:0000256" key="1">
    <source>
        <dbReference type="SAM" id="MobiDB-lite"/>
    </source>
</evidence>
<evidence type="ECO:0000313" key="3">
    <source>
        <dbReference type="Proteomes" id="UP000272025"/>
    </source>
</evidence>
<dbReference type="RefSeq" id="XP_028468159.1">
    <property type="nucleotide sequence ID" value="XM_028613898.1"/>
</dbReference>
<dbReference type="Proteomes" id="UP000272025">
    <property type="component" value="Unassembled WGS sequence"/>
</dbReference>
<evidence type="ECO:0000313" key="2">
    <source>
        <dbReference type="EMBL" id="ROT40353.1"/>
    </source>
</evidence>
<reference evidence="2 3" key="1">
    <citation type="journal article" date="2018" name="Mol. Ecol.">
        <title>The obligate alkalophilic soda-lake fungus Sodiomyces alkalinus has shifted to a protein diet.</title>
        <authorList>
            <person name="Grum-Grzhimaylo A.A."/>
            <person name="Falkoski D.L."/>
            <person name="van den Heuvel J."/>
            <person name="Valero-Jimenez C.A."/>
            <person name="Min B."/>
            <person name="Choi I.G."/>
            <person name="Lipzen A."/>
            <person name="Daum C.G."/>
            <person name="Aanen D.K."/>
            <person name="Tsang A."/>
            <person name="Henrissat B."/>
            <person name="Bilanenko E.N."/>
            <person name="de Vries R.P."/>
            <person name="van Kan J.A.L."/>
            <person name="Grigoriev I.V."/>
            <person name="Debets A.J.M."/>
        </authorList>
    </citation>
    <scope>NUCLEOTIDE SEQUENCE [LARGE SCALE GENOMIC DNA]</scope>
    <source>
        <strain evidence="2 3">F11</strain>
    </source>
</reference>
<proteinExistence type="predicted"/>
<gene>
    <name evidence="2" type="ORF">SODALDRAFT_356329</name>
</gene>
<feature type="region of interest" description="Disordered" evidence="1">
    <location>
        <begin position="1"/>
        <end position="22"/>
    </location>
</feature>
<organism evidence="2 3">
    <name type="scientific">Sodiomyces alkalinus (strain CBS 110278 / VKM F-3762 / F11)</name>
    <name type="common">Alkaliphilic filamentous fungus</name>
    <dbReference type="NCBI Taxonomy" id="1314773"/>
    <lineage>
        <taxon>Eukaryota</taxon>
        <taxon>Fungi</taxon>
        <taxon>Dikarya</taxon>
        <taxon>Ascomycota</taxon>
        <taxon>Pezizomycotina</taxon>
        <taxon>Sordariomycetes</taxon>
        <taxon>Hypocreomycetidae</taxon>
        <taxon>Glomerellales</taxon>
        <taxon>Plectosphaerellaceae</taxon>
        <taxon>Sodiomyces</taxon>
    </lineage>
</organism>
<protein>
    <submittedName>
        <fullName evidence="2">Uncharacterized protein</fullName>
    </submittedName>
</protein>
<dbReference type="AlphaFoldDB" id="A0A3N2Q0R3"/>
<keyword evidence="3" id="KW-1185">Reference proteome</keyword>
<name>A0A3N2Q0R3_SODAK</name>
<sequence length="219" mass="24231">MSQAKLESKRTERPPQQHRPDNDRCIRAAQQEAAQFSACFLRTAIQFPFRATVLVFVSLECRPVWMLAGAASLSAPIAPRAGTYTSLGGFNTFGRALGNSRLEKVGHGRSILTCTKPFPHGATLDSRDYYPVLPALVSTNHSSTFLSHLSLYSTLFRSVHNRLSKGPTHTAHYTYSESSDLSPIHNLLTDLSLFVLSIFQDSASSTSSLNCERNRRVQD</sequence>
<accession>A0A3N2Q0R3</accession>
<dbReference type="GeneID" id="39582376"/>